<dbReference type="Proteomes" id="UP001174694">
    <property type="component" value="Unassembled WGS sequence"/>
</dbReference>
<keyword evidence="10" id="KW-1185">Reference proteome</keyword>
<comment type="caution">
    <text evidence="9">The sequence shown here is derived from an EMBL/GenBank/DDBJ whole genome shotgun (WGS) entry which is preliminary data.</text>
</comment>
<protein>
    <submittedName>
        <fullName evidence="9">D-amino-acid oxidase</fullName>
    </submittedName>
</protein>
<feature type="signal peptide" evidence="7">
    <location>
        <begin position="1"/>
        <end position="18"/>
    </location>
</feature>
<dbReference type="InterPro" id="IPR006181">
    <property type="entry name" value="D-amino_acid_oxidase_CS"/>
</dbReference>
<keyword evidence="4 6" id="KW-0274">FAD</keyword>
<keyword evidence="3" id="KW-0285">Flavoprotein</keyword>
<comment type="cofactor">
    <cofactor evidence="1 6">
        <name>FAD</name>
        <dbReference type="ChEBI" id="CHEBI:57692"/>
    </cofactor>
</comment>
<reference evidence="9" key="1">
    <citation type="submission" date="2022-07" db="EMBL/GenBank/DDBJ databases">
        <title>Fungi with potential for degradation of polypropylene.</title>
        <authorList>
            <person name="Gostincar C."/>
        </authorList>
    </citation>
    <scope>NUCLEOTIDE SEQUENCE</scope>
    <source>
        <strain evidence="9">EXF-13308</strain>
    </source>
</reference>
<feature type="binding site" evidence="6">
    <location>
        <begin position="51"/>
        <end position="52"/>
    </location>
    <ligand>
        <name>FAD</name>
        <dbReference type="ChEBI" id="CHEBI:57692"/>
    </ligand>
</feature>
<name>A0AA38S1P4_9PEZI</name>
<dbReference type="GO" id="GO:0005737">
    <property type="term" value="C:cytoplasm"/>
    <property type="evidence" value="ECO:0007669"/>
    <property type="project" value="TreeGrafter"/>
</dbReference>
<organism evidence="9 10">
    <name type="scientific">Pleurostoma richardsiae</name>
    <dbReference type="NCBI Taxonomy" id="41990"/>
    <lineage>
        <taxon>Eukaryota</taxon>
        <taxon>Fungi</taxon>
        <taxon>Dikarya</taxon>
        <taxon>Ascomycota</taxon>
        <taxon>Pezizomycotina</taxon>
        <taxon>Sordariomycetes</taxon>
        <taxon>Sordariomycetidae</taxon>
        <taxon>Calosphaeriales</taxon>
        <taxon>Pleurostomataceae</taxon>
        <taxon>Pleurostoma</taxon>
    </lineage>
</organism>
<evidence type="ECO:0000313" key="9">
    <source>
        <dbReference type="EMBL" id="KAJ9152107.1"/>
    </source>
</evidence>
<dbReference type="EMBL" id="JANBVO010000005">
    <property type="protein sequence ID" value="KAJ9152107.1"/>
    <property type="molecule type" value="Genomic_DNA"/>
</dbReference>
<dbReference type="Pfam" id="PF01266">
    <property type="entry name" value="DAO"/>
    <property type="match status" value="1"/>
</dbReference>
<evidence type="ECO:0000256" key="5">
    <source>
        <dbReference type="ARBA" id="ARBA00023002"/>
    </source>
</evidence>
<dbReference type="GO" id="GO:0003884">
    <property type="term" value="F:D-amino-acid oxidase activity"/>
    <property type="evidence" value="ECO:0007669"/>
    <property type="project" value="InterPro"/>
</dbReference>
<sequence>MSQHIVVIGAGVIGLSSALALQDAGCSVTIVARDFPGPFETIDPKTKINFTSPWGGAHNRWVIPVGADQDRRDHQLALQTFAKMVALADASPEAGITFMKGIEYLEAPGPEYTSLTEARAKELGMVGFRRLRDEELPSKVRWGCEYKTWCVNPMVYCAFLLRRFVYRGGRIAKREIREPAEVFVLRELGAAPAVVVNCSGIGFGDPDVFVTRGQTCLVSNLCDATVTRQNADGSWTFCVPRNFEGGTIVGGTKETDNWDPEPTPGLRHKLLQEFAATYPKILGGAAELTAVKDVVGRRPTRRGGPRLDAEQLKGGKTVVHAYGLGGRGYELSWGVANTVVALVQKQALQTSVSKL</sequence>
<keyword evidence="7" id="KW-0732">Signal</keyword>
<evidence type="ECO:0000259" key="8">
    <source>
        <dbReference type="Pfam" id="PF01266"/>
    </source>
</evidence>
<dbReference type="InterPro" id="IPR023209">
    <property type="entry name" value="DAO"/>
</dbReference>
<dbReference type="Gene3D" id="3.40.50.720">
    <property type="entry name" value="NAD(P)-binding Rossmann-like Domain"/>
    <property type="match status" value="1"/>
</dbReference>
<evidence type="ECO:0000256" key="4">
    <source>
        <dbReference type="ARBA" id="ARBA00022827"/>
    </source>
</evidence>
<feature type="chain" id="PRO_5041332178" evidence="7">
    <location>
        <begin position="19"/>
        <end position="355"/>
    </location>
</feature>
<keyword evidence="5" id="KW-0560">Oxidoreductase</keyword>
<dbReference type="PANTHER" id="PTHR11530">
    <property type="entry name" value="D-AMINO ACID OXIDASE"/>
    <property type="match status" value="1"/>
</dbReference>
<evidence type="ECO:0000256" key="3">
    <source>
        <dbReference type="ARBA" id="ARBA00022630"/>
    </source>
</evidence>
<evidence type="ECO:0000313" key="10">
    <source>
        <dbReference type="Proteomes" id="UP001174694"/>
    </source>
</evidence>
<accession>A0AA38S1P4</accession>
<comment type="similarity">
    <text evidence="2">Belongs to the DAMOX/DASOX family.</text>
</comment>
<feature type="binding site" evidence="6">
    <location>
        <position position="298"/>
    </location>
    <ligand>
        <name>D-dopa</name>
        <dbReference type="ChEBI" id="CHEBI:149689"/>
    </ligand>
</feature>
<gene>
    <name evidence="9" type="ORF">NKR23_g2673</name>
</gene>
<evidence type="ECO:0000256" key="2">
    <source>
        <dbReference type="ARBA" id="ARBA00006730"/>
    </source>
</evidence>
<feature type="domain" description="FAD dependent oxidoreductase" evidence="8">
    <location>
        <begin position="5"/>
        <end position="341"/>
    </location>
</feature>
<dbReference type="Gene3D" id="3.30.9.10">
    <property type="entry name" value="D-Amino Acid Oxidase, subunit A, domain 2"/>
    <property type="match status" value="1"/>
</dbReference>
<dbReference type="SUPFAM" id="SSF51971">
    <property type="entry name" value="Nucleotide-binding domain"/>
    <property type="match status" value="1"/>
</dbReference>
<proteinExistence type="inferred from homology"/>
<dbReference type="InterPro" id="IPR006076">
    <property type="entry name" value="FAD-dep_OxRdtase"/>
</dbReference>
<dbReference type="SUPFAM" id="SSF54373">
    <property type="entry name" value="FAD-linked reductases, C-terminal domain"/>
    <property type="match status" value="1"/>
</dbReference>
<dbReference type="GO" id="GO:0071949">
    <property type="term" value="F:FAD binding"/>
    <property type="evidence" value="ECO:0007669"/>
    <property type="project" value="InterPro"/>
</dbReference>
<feature type="binding site" evidence="6">
    <location>
        <position position="326"/>
    </location>
    <ligand>
        <name>D-dopa</name>
        <dbReference type="ChEBI" id="CHEBI:149689"/>
    </ligand>
</feature>
<dbReference type="AlphaFoldDB" id="A0AA38S1P4"/>
<evidence type="ECO:0000256" key="6">
    <source>
        <dbReference type="PIRSR" id="PIRSR000189-1"/>
    </source>
</evidence>
<dbReference type="PROSITE" id="PS00677">
    <property type="entry name" value="DAO"/>
    <property type="match status" value="1"/>
</dbReference>
<dbReference type="GO" id="GO:0019478">
    <property type="term" value="P:D-amino acid catabolic process"/>
    <property type="evidence" value="ECO:0007669"/>
    <property type="project" value="TreeGrafter"/>
</dbReference>
<evidence type="ECO:0000256" key="1">
    <source>
        <dbReference type="ARBA" id="ARBA00001974"/>
    </source>
</evidence>
<dbReference type="PANTHER" id="PTHR11530:SF26">
    <property type="entry name" value="FAD DEPENDENT OXIDOREDUCTASE SUPERFAMILY (AFU_ORTHOLOGUE AFUA_5G13940)"/>
    <property type="match status" value="1"/>
</dbReference>
<dbReference type="PIRSF" id="PIRSF000189">
    <property type="entry name" value="D-aa_oxidase"/>
    <property type="match status" value="1"/>
</dbReference>
<evidence type="ECO:0000256" key="7">
    <source>
        <dbReference type="SAM" id="SignalP"/>
    </source>
</evidence>